<accession>A0A7S4AN49</accession>
<feature type="region of interest" description="Disordered" evidence="1">
    <location>
        <begin position="337"/>
        <end position="358"/>
    </location>
</feature>
<dbReference type="PROSITE" id="PS50275">
    <property type="entry name" value="SAC"/>
    <property type="match status" value="1"/>
</dbReference>
<feature type="transmembrane region" description="Helical" evidence="2">
    <location>
        <begin position="50"/>
        <end position="75"/>
    </location>
</feature>
<feature type="region of interest" description="Disordered" evidence="1">
    <location>
        <begin position="1015"/>
        <end position="1043"/>
    </location>
</feature>
<dbReference type="GO" id="GO:0046856">
    <property type="term" value="P:phosphatidylinositol dephosphorylation"/>
    <property type="evidence" value="ECO:0007669"/>
    <property type="project" value="TreeGrafter"/>
</dbReference>
<feature type="compositionally biased region" description="Polar residues" evidence="1">
    <location>
        <begin position="1015"/>
        <end position="1029"/>
    </location>
</feature>
<dbReference type="PANTHER" id="PTHR45662">
    <property type="entry name" value="PHOSPHATIDYLINOSITIDE PHOSPHATASE SAC1"/>
    <property type="match status" value="1"/>
</dbReference>
<dbReference type="PANTHER" id="PTHR45662:SF2">
    <property type="entry name" value="PHOSPHATIDYLINOSITOL-3-PHOSPHATASE SAC1"/>
    <property type="match status" value="1"/>
</dbReference>
<feature type="compositionally biased region" description="Basic residues" evidence="1">
    <location>
        <begin position="105"/>
        <end position="118"/>
    </location>
</feature>
<dbReference type="InterPro" id="IPR002013">
    <property type="entry name" value="SAC_dom"/>
</dbReference>
<feature type="region of interest" description="Disordered" evidence="1">
    <location>
        <begin position="411"/>
        <end position="437"/>
    </location>
</feature>
<feature type="compositionally biased region" description="Acidic residues" evidence="1">
    <location>
        <begin position="157"/>
        <end position="174"/>
    </location>
</feature>
<keyword evidence="2" id="KW-0472">Membrane</keyword>
<feature type="compositionally biased region" description="Polar residues" evidence="1">
    <location>
        <begin position="343"/>
        <end position="358"/>
    </location>
</feature>
<evidence type="ECO:0000313" key="4">
    <source>
        <dbReference type="EMBL" id="CAE0720235.1"/>
    </source>
</evidence>
<proteinExistence type="predicted"/>
<evidence type="ECO:0000256" key="2">
    <source>
        <dbReference type="SAM" id="Phobius"/>
    </source>
</evidence>
<reference evidence="4" key="1">
    <citation type="submission" date="2021-01" db="EMBL/GenBank/DDBJ databases">
        <authorList>
            <person name="Corre E."/>
            <person name="Pelletier E."/>
            <person name="Niang G."/>
            <person name="Scheremetjew M."/>
            <person name="Finn R."/>
            <person name="Kale V."/>
            <person name="Holt S."/>
            <person name="Cochrane G."/>
            <person name="Meng A."/>
            <person name="Brown T."/>
            <person name="Cohen L."/>
        </authorList>
    </citation>
    <scope>NUCLEOTIDE SEQUENCE</scope>
    <source>
        <strain evidence="4">10249 10 AB</strain>
    </source>
</reference>
<dbReference type="GO" id="GO:0005783">
    <property type="term" value="C:endoplasmic reticulum"/>
    <property type="evidence" value="ECO:0007669"/>
    <property type="project" value="TreeGrafter"/>
</dbReference>
<feature type="domain" description="SAC" evidence="3">
    <location>
        <begin position="370"/>
        <end position="889"/>
    </location>
</feature>
<gene>
    <name evidence="4" type="ORF">PAUS00366_LOCUS12989</name>
</gene>
<dbReference type="EMBL" id="HBIX01018181">
    <property type="protein sequence ID" value="CAE0720235.1"/>
    <property type="molecule type" value="Transcribed_RNA"/>
</dbReference>
<feature type="region of interest" description="Disordered" evidence="1">
    <location>
        <begin position="150"/>
        <end position="182"/>
    </location>
</feature>
<dbReference type="AlphaFoldDB" id="A0A7S4AN49"/>
<feature type="transmembrane region" description="Helical" evidence="2">
    <location>
        <begin position="1107"/>
        <end position="1132"/>
    </location>
</feature>
<feature type="compositionally biased region" description="Polar residues" evidence="1">
    <location>
        <begin position="417"/>
        <end position="433"/>
    </location>
</feature>
<sequence>MSDDGVYRLNNTMIAPLCDDQKKVMSNNVNVKARQCQRERRRQRQRRRNLVASLAGGPIGIGLLCLLILLSILWFSASAVAAPSSSSVSTSKTKTTRIAPSTTNSRKKRKHGHRGKNPFRKERTIISGFGSRSIKKTVFSPKRTKLVLHRTKKEDSDNVEEGDYTEEDDDDGDTDTDRDYLPDIESPKMWVQRSKYDDGDKKEDSLWILIRDSKHYKNKKDGKNIDYDHGKGHIVLKLSFDDEIDDWVAKKATRKEESEFVRDHPLDEWIPVDGLYGSYRVPSGILWILITGTEAIYEAPPIASSTTSTAKLKSSSWWQIRRVTNLEIVHLGTKGYNQPEAARSTSKKPPSSGTLTASQLREEVRQLSLLRKALKQHDFYYVPNGDGQSDQVIHDMTKTIQRSILESDSIDSDRAASNKNTWWNDNDQTTSNMKMPDPRFFWNQHAVEPLLRRYQDNNEKGSSLPTSTRKNNGHQQRKQLIGILLQHIVPLTSAFVGVQTNLTVTSDDDGSRKSSTPLSYDEILISRRSRFRAGTRFTVRGADALGNCANFAETEQICLTTKTIIDNYGAGSKGKKEKSNDKTDHCRCLQSVASHVQTRGSIPLRWSSPADIKTYRPRVNIGADPLAQARAVRLHILDQLRYYTIRYDKEDNQNNSTAAGQSPDLADIIFVNLVDKHSDQGRLGRAFEAVMKAVVDVHGNENSTEEAIKERYAAANRDKPAPSYSSSKISNGIGLNSVKHVWYDFHAEVKNGRWDRLSLLLDEVEPSLEGHGYFLARGPSEIRHDDNDKSRNNRWSIQRLQNAVIRTNCMDCLDRTNVVQSIFGRYILFQQLSDEAENTATVNTNNKPWTRLKNLFKKKSMKLPWETGEVAHRSLWADNADAISRLYAGTPALKGDFTRTGKRTKRGALDDGMNSLQRYYLNNFLDADRQEGYDLLVGHAGFSNIVKEIPFCDDDTEETYPSFLGATRESILSDLVKGSSYQRRGDLQRRLEEIGVSKQPDLDLRWLPGDLQTQLRDQTSDTVTNSVKNSENEVEKSTKTKREEGKFCSQQAMKAIDERSHADSPWWSKSDGDWLVLEDQDEKRQTSRLGMNEHRSQVLLTPTQLAVVFYLGFKAPLSLVGLTISILSFVYIPECFKHDYRRQKSLKFNIQDRLKQKNEKDELQ</sequence>
<keyword evidence="2" id="KW-0812">Transmembrane</keyword>
<evidence type="ECO:0000256" key="1">
    <source>
        <dbReference type="SAM" id="MobiDB-lite"/>
    </source>
</evidence>
<evidence type="ECO:0000259" key="3">
    <source>
        <dbReference type="PROSITE" id="PS50275"/>
    </source>
</evidence>
<feature type="compositionally biased region" description="Basic and acidic residues" evidence="1">
    <location>
        <begin position="1030"/>
        <end position="1043"/>
    </location>
</feature>
<dbReference type="GO" id="GO:0043812">
    <property type="term" value="F:phosphatidylinositol-4-phosphate phosphatase activity"/>
    <property type="evidence" value="ECO:0007669"/>
    <property type="project" value="TreeGrafter"/>
</dbReference>
<protein>
    <recommendedName>
        <fullName evidence="3">SAC domain-containing protein</fullName>
    </recommendedName>
</protein>
<feature type="region of interest" description="Disordered" evidence="1">
    <location>
        <begin position="85"/>
        <end position="121"/>
    </location>
</feature>
<name>A0A7S4AN49_9STRA</name>
<keyword evidence="2" id="KW-1133">Transmembrane helix</keyword>
<organism evidence="4">
    <name type="scientific">Pseudo-nitzschia australis</name>
    <dbReference type="NCBI Taxonomy" id="44445"/>
    <lineage>
        <taxon>Eukaryota</taxon>
        <taxon>Sar</taxon>
        <taxon>Stramenopiles</taxon>
        <taxon>Ochrophyta</taxon>
        <taxon>Bacillariophyta</taxon>
        <taxon>Bacillariophyceae</taxon>
        <taxon>Bacillariophycidae</taxon>
        <taxon>Bacillariales</taxon>
        <taxon>Bacillariaceae</taxon>
        <taxon>Pseudo-nitzschia</taxon>
    </lineage>
</organism>
<dbReference type="Pfam" id="PF02383">
    <property type="entry name" value="Syja_N"/>
    <property type="match status" value="1"/>
</dbReference>